<organism evidence="1">
    <name type="scientific">Nonomuraea gerenzanensis</name>
    <dbReference type="NCBI Taxonomy" id="93944"/>
    <lineage>
        <taxon>Bacteria</taxon>
        <taxon>Bacillati</taxon>
        <taxon>Actinomycetota</taxon>
        <taxon>Actinomycetes</taxon>
        <taxon>Streptosporangiales</taxon>
        <taxon>Streptosporangiaceae</taxon>
        <taxon>Nonomuraea</taxon>
    </lineage>
</organism>
<dbReference type="AlphaFoldDB" id="A0A1M4E0J3"/>
<evidence type="ECO:0000313" key="1">
    <source>
        <dbReference type="EMBL" id="SBO92310.1"/>
    </source>
</evidence>
<protein>
    <submittedName>
        <fullName evidence="1">Uncharacterized protein</fullName>
    </submittedName>
</protein>
<dbReference type="RefSeq" id="WP_225271588.1">
    <property type="nucleotide sequence ID" value="NZ_CP084058.1"/>
</dbReference>
<proteinExistence type="predicted"/>
<gene>
    <name evidence="1" type="ORF">BN4615_P1824</name>
</gene>
<sequence>MGELDPAPWRGLDDTDADLYYNVAKMRAVADDLEIALVPTQGPGGTKDGGTGSVEALTRYFDLTQQHIGSWPTAAAFAHSVGTTGADPGGQVSLEGRGQRLASLYQEYVECCQRVVQAIRDSAAVYERTNPVRGES</sequence>
<name>A0A1M4E0J3_9ACTN</name>
<reference evidence="1" key="1">
    <citation type="submission" date="2016-04" db="EMBL/GenBank/DDBJ databases">
        <authorList>
            <person name="Evans L.H."/>
            <person name="Alamgir A."/>
            <person name="Owens N."/>
            <person name="Weber N.D."/>
            <person name="Virtaneva K."/>
            <person name="Barbian K."/>
            <person name="Babar A."/>
            <person name="Rosenke K."/>
        </authorList>
    </citation>
    <scope>NUCLEOTIDE SEQUENCE</scope>
    <source>
        <strain evidence="1">Nono1</strain>
    </source>
</reference>
<dbReference type="EMBL" id="LT559118">
    <property type="protein sequence ID" value="SBO92310.1"/>
    <property type="molecule type" value="Genomic_DNA"/>
</dbReference>
<accession>A0A1M4E0J3</accession>